<evidence type="ECO:0000313" key="6">
    <source>
        <dbReference type="Proteomes" id="UP000032180"/>
    </source>
</evidence>
<evidence type="ECO:0000259" key="4">
    <source>
        <dbReference type="Pfam" id="PF03407"/>
    </source>
</evidence>
<keyword evidence="2" id="KW-0961">Cell wall biogenesis/degradation</keyword>
<keyword evidence="2" id="KW-0808">Transferase</keyword>
<dbReference type="EnsemblPlants" id="LPERR01G36560.2">
    <property type="protein sequence ID" value="LPERR01G36560.2"/>
    <property type="gene ID" value="LPERR01G36560"/>
</dbReference>
<dbReference type="Pfam" id="PF03407">
    <property type="entry name" value="Nucleotid_trans"/>
    <property type="match status" value="3"/>
</dbReference>
<dbReference type="GO" id="GO:0071555">
    <property type="term" value="P:cell wall organization"/>
    <property type="evidence" value="ECO:0007669"/>
    <property type="project" value="UniProtKB-KW"/>
</dbReference>
<reference evidence="5 6" key="1">
    <citation type="submission" date="2012-08" db="EMBL/GenBank/DDBJ databases">
        <title>Oryza genome evolution.</title>
        <authorList>
            <person name="Wing R.A."/>
        </authorList>
    </citation>
    <scope>NUCLEOTIDE SEQUENCE</scope>
</reference>
<keyword evidence="2" id="KW-0328">Glycosyltransferase</keyword>
<name>A0A0D9V9M0_9ORYZ</name>
<organism evidence="5 6">
    <name type="scientific">Leersia perrieri</name>
    <dbReference type="NCBI Taxonomy" id="77586"/>
    <lineage>
        <taxon>Eukaryota</taxon>
        <taxon>Viridiplantae</taxon>
        <taxon>Streptophyta</taxon>
        <taxon>Embryophyta</taxon>
        <taxon>Tracheophyta</taxon>
        <taxon>Spermatophyta</taxon>
        <taxon>Magnoliopsida</taxon>
        <taxon>Liliopsida</taxon>
        <taxon>Poales</taxon>
        <taxon>Poaceae</taxon>
        <taxon>BOP clade</taxon>
        <taxon>Oryzoideae</taxon>
        <taxon>Oryzeae</taxon>
        <taxon>Oryzinae</taxon>
        <taxon>Leersia</taxon>
    </lineage>
</organism>
<dbReference type="AlphaFoldDB" id="A0A0D9V9M0"/>
<feature type="domain" description="Nucleotide-diphospho-sugar transferase" evidence="4">
    <location>
        <begin position="490"/>
        <end position="617"/>
    </location>
</feature>
<comment type="subcellular location">
    <subcellularLocation>
        <location evidence="2">Golgi apparatus membrane</location>
        <topology evidence="2">Single-pass type II membrane protein</topology>
    </subcellularLocation>
</comment>
<keyword evidence="2" id="KW-0333">Golgi apparatus</keyword>
<dbReference type="EC" id="2.4.2.-" evidence="2"/>
<feature type="region of interest" description="Disordered" evidence="3">
    <location>
        <begin position="369"/>
        <end position="415"/>
    </location>
</feature>
<dbReference type="PANTHER" id="PTHR46038:SF52">
    <property type="entry name" value="OS01G0920700 PROTEIN"/>
    <property type="match status" value="1"/>
</dbReference>
<evidence type="ECO:0000256" key="2">
    <source>
        <dbReference type="RuleBase" id="RU363055"/>
    </source>
</evidence>
<accession>A0A0D9V9M0</accession>
<dbReference type="InterPro" id="IPR044821">
    <property type="entry name" value="At1g28695/At4g15970-like"/>
</dbReference>
<keyword evidence="2" id="KW-0735">Signal-anchor</keyword>
<keyword evidence="2" id="KW-0472">Membrane</keyword>
<dbReference type="GO" id="GO:0000139">
    <property type="term" value="C:Golgi membrane"/>
    <property type="evidence" value="ECO:0007669"/>
    <property type="project" value="UniProtKB-SubCell"/>
</dbReference>
<feature type="compositionally biased region" description="Basic and acidic residues" evidence="3">
    <location>
        <begin position="369"/>
        <end position="385"/>
    </location>
</feature>
<keyword evidence="2" id="KW-1133">Transmembrane helix</keyword>
<feature type="region of interest" description="Disordered" evidence="3">
    <location>
        <begin position="343"/>
        <end position="362"/>
    </location>
</feature>
<dbReference type="Proteomes" id="UP000032180">
    <property type="component" value="Chromosome 1"/>
</dbReference>
<evidence type="ECO:0000256" key="1">
    <source>
        <dbReference type="ARBA" id="ARBA00007033"/>
    </source>
</evidence>
<dbReference type="SUPFAM" id="SSF53448">
    <property type="entry name" value="Nucleotide-diphospho-sugar transferases"/>
    <property type="match status" value="1"/>
</dbReference>
<keyword evidence="2" id="KW-0812">Transmembrane</keyword>
<proteinExistence type="inferred from homology"/>
<dbReference type="InterPro" id="IPR005069">
    <property type="entry name" value="Nucl-diP-sugar_transferase"/>
</dbReference>
<feature type="transmembrane region" description="Helical" evidence="2">
    <location>
        <begin position="12"/>
        <end position="32"/>
    </location>
</feature>
<dbReference type="PANTHER" id="PTHR46038">
    <property type="entry name" value="EXPRESSED PROTEIN-RELATED"/>
    <property type="match status" value="1"/>
</dbReference>
<sequence>MVNKGHLRRVFVFIFELWVAVTLALLLLAVLANTWRSAEMPPLEVGCNCSQIGIASSLGSEEVTATTSSNSTEPSFADLAQLLPKVATEDKTVIITSVNEAFARPNSLLGLFRESFVAGEKIAHLLDHVLVVAVDPAAFHHCKAVHPHCYHLKVNSMNLSNANNFMSEAYVELVWTKLSLQQRVLELGYNFLFTDVDILWFRDPFRHISVFADMTTSSDVFNGDDNDLKNWPNTGFYYVKSTNRTVEMLRRWQAARARYPPNHEQNIFNFIKHDLAAGAGDGGLGVRVRFLDTAVFAGFCQLFSGDMARACTMHANCCVGLDNKLHDLRSALDQWRNYTSGMLPEAGKTKSDGGGRRVGWSVPAKYPRGDGSFETKSRRVDRSKDASVATSSADGDEERSKRDKLRGRHTDEMGLGDDLTKLINRNHVLPFLAGAVLPTLLLLMVLANDRAGEQQLAIVSSWGNNGGSSSSPPAHDIRSGAAADQLQPPDCDMVLFRDPFRHINLYADMTTSSDVFYPTRPPLSNPLNTGLYYMKATNRSISLLQYWQAARPRFPNDHDQTVFGHIKHELVSKLQARIEPLDTVYFPGFCEYYDDFDKVVNMHGNCCIGLDIKLHDLMDIATDWRNYTSLSLEERKKGGLKWTYPKRNHVVPFLAGAALPTLLLFLLASDRMSDQLAPIVSDWGIIINNGTGSSSADDDHGLSTGAAADQQPQEKFPGLAKLLLKVAMEDKTVILTSVNEAWAAPGSFLDLYRESFKNGEGIAHLLDHVLVVAVDPAGFRHCKAVHPYCYHLEVQNMNLSSAKSYMTKGYIDLVWTKLLLQQHVLELGYNFLFTDCDMVLFRDPFRYINLYADMATSCNVYYNVGPPLNSPLNTGFYYIKATNRSISMLRYWQAARLRFPNDHDQTVFDNIKHELVAKIHARIEPLDTVYFAGFCEYYDDFDKVVTMHATCCIGLDNKLHDLRDVATDWGNYTRLLPETAAAAV</sequence>
<feature type="domain" description="Nucleotide-diphospho-sugar transferase" evidence="4">
    <location>
        <begin position="124"/>
        <end position="328"/>
    </location>
</feature>
<reference evidence="6" key="2">
    <citation type="submission" date="2013-12" db="EMBL/GenBank/DDBJ databases">
        <authorList>
            <person name="Yu Y."/>
            <person name="Lee S."/>
            <person name="de Baynast K."/>
            <person name="Wissotski M."/>
            <person name="Liu L."/>
            <person name="Talag J."/>
            <person name="Goicoechea J."/>
            <person name="Angelova A."/>
            <person name="Jetty R."/>
            <person name="Kudrna D."/>
            <person name="Golser W."/>
            <person name="Rivera L."/>
            <person name="Zhang J."/>
            <person name="Wing R."/>
        </authorList>
    </citation>
    <scope>NUCLEOTIDE SEQUENCE</scope>
</reference>
<evidence type="ECO:0000313" key="5">
    <source>
        <dbReference type="EnsemblPlants" id="LPERR01G36560.2"/>
    </source>
</evidence>
<feature type="region of interest" description="Disordered" evidence="3">
    <location>
        <begin position="463"/>
        <end position="485"/>
    </location>
</feature>
<keyword evidence="6" id="KW-1185">Reference proteome</keyword>
<dbReference type="InterPro" id="IPR029044">
    <property type="entry name" value="Nucleotide-diphossugar_trans"/>
</dbReference>
<dbReference type="Gramene" id="LPERR01G36560.2">
    <property type="protein sequence ID" value="LPERR01G36560.2"/>
    <property type="gene ID" value="LPERR01G36560"/>
</dbReference>
<comment type="similarity">
    <text evidence="1 2">Belongs to the glycosyltransferase 77 family.</text>
</comment>
<evidence type="ECO:0000256" key="3">
    <source>
        <dbReference type="SAM" id="MobiDB-lite"/>
    </source>
</evidence>
<reference evidence="5" key="3">
    <citation type="submission" date="2015-04" db="UniProtKB">
        <authorList>
            <consortium name="EnsemblPlants"/>
        </authorList>
    </citation>
    <scope>IDENTIFICATION</scope>
</reference>
<protein>
    <recommendedName>
        <fullName evidence="2">Glycosyltransferase</fullName>
        <ecNumber evidence="2">2.4.2.-</ecNumber>
    </recommendedName>
</protein>
<feature type="domain" description="Nucleotide-diphospho-sugar transferase" evidence="4">
    <location>
        <begin position="764"/>
        <end position="962"/>
    </location>
</feature>
<dbReference type="GO" id="GO:0016757">
    <property type="term" value="F:glycosyltransferase activity"/>
    <property type="evidence" value="ECO:0007669"/>
    <property type="project" value="UniProtKB-KW"/>
</dbReference>